<comment type="caution">
    <text evidence="1">The sequence shown here is derived from an EMBL/GenBank/DDBJ whole genome shotgun (WGS) entry which is preliminary data.</text>
</comment>
<dbReference type="EMBL" id="MU006741">
    <property type="protein sequence ID" value="KAF2622816.1"/>
    <property type="molecule type" value="Genomic_DNA"/>
</dbReference>
<reference evidence="1" key="1">
    <citation type="journal article" date="2020" name="Stud. Mycol.">
        <title>101 Dothideomycetes genomes: a test case for predicting lifestyles and emergence of pathogens.</title>
        <authorList>
            <person name="Haridas S."/>
            <person name="Albert R."/>
            <person name="Binder M."/>
            <person name="Bloem J."/>
            <person name="Labutti K."/>
            <person name="Salamov A."/>
            <person name="Andreopoulos B."/>
            <person name="Baker S."/>
            <person name="Barry K."/>
            <person name="Bills G."/>
            <person name="Bluhm B."/>
            <person name="Cannon C."/>
            <person name="Castanera R."/>
            <person name="Culley D."/>
            <person name="Daum C."/>
            <person name="Ezra D."/>
            <person name="Gonzalez J."/>
            <person name="Henrissat B."/>
            <person name="Kuo A."/>
            <person name="Liang C."/>
            <person name="Lipzen A."/>
            <person name="Lutzoni F."/>
            <person name="Magnuson J."/>
            <person name="Mondo S."/>
            <person name="Nolan M."/>
            <person name="Ohm R."/>
            <person name="Pangilinan J."/>
            <person name="Park H.-J."/>
            <person name="Ramirez L."/>
            <person name="Alfaro M."/>
            <person name="Sun H."/>
            <person name="Tritt A."/>
            <person name="Yoshinaga Y."/>
            <person name="Zwiers L.-H."/>
            <person name="Turgeon B."/>
            <person name="Goodwin S."/>
            <person name="Spatafora J."/>
            <person name="Crous P."/>
            <person name="Grigoriev I."/>
        </authorList>
    </citation>
    <scope>NUCLEOTIDE SEQUENCE</scope>
    <source>
        <strain evidence="1">CBS 525.71</strain>
    </source>
</reference>
<name>A0ACB6RLQ9_9PLEO</name>
<evidence type="ECO:0000313" key="1">
    <source>
        <dbReference type="EMBL" id="KAF2622816.1"/>
    </source>
</evidence>
<organism evidence="1 2">
    <name type="scientific">Macroventuria anomochaeta</name>
    <dbReference type="NCBI Taxonomy" id="301207"/>
    <lineage>
        <taxon>Eukaryota</taxon>
        <taxon>Fungi</taxon>
        <taxon>Dikarya</taxon>
        <taxon>Ascomycota</taxon>
        <taxon>Pezizomycotina</taxon>
        <taxon>Dothideomycetes</taxon>
        <taxon>Pleosporomycetidae</taxon>
        <taxon>Pleosporales</taxon>
        <taxon>Pleosporineae</taxon>
        <taxon>Didymellaceae</taxon>
        <taxon>Macroventuria</taxon>
    </lineage>
</organism>
<evidence type="ECO:0000313" key="2">
    <source>
        <dbReference type="Proteomes" id="UP000799754"/>
    </source>
</evidence>
<protein>
    <submittedName>
        <fullName evidence="1">Uncharacterized protein</fullName>
    </submittedName>
</protein>
<keyword evidence="2" id="KW-1185">Reference proteome</keyword>
<sequence>MSSQRKNDYCTMSAATTTAKSTLWIWPSGLFPRRLIYYFRAKHVTLSTLSSHNIHLIPVSLTTSPPALGSRPGHEARPADSSLPIMRIEHADGRTVWIRESVSILEYFEELFPVSDGWEDLRGETAEPRARTRDVLSLLNDAMHWGFISLIHSDPRTTFWSGLSEWEMSPSTAAHAHKKQRFYLERLDRWLEVDGGQEMEVATLAGLVLLANVEYPEMMYGTDWVGGHDVLRAWVEAMKGEEWYVGNEELKGVERGEGWETLLGD</sequence>
<proteinExistence type="predicted"/>
<accession>A0ACB6RLQ9</accession>
<dbReference type="Proteomes" id="UP000799754">
    <property type="component" value="Unassembled WGS sequence"/>
</dbReference>
<gene>
    <name evidence="1" type="ORF">BU25DRAFT_201174</name>
</gene>